<reference evidence="1 2" key="1">
    <citation type="submission" date="2013-07" db="EMBL/GenBank/DDBJ databases">
        <title>The Genome Sequence of Cryptococcus heveanensis BCC8398.</title>
        <authorList>
            <consortium name="The Broad Institute Genome Sequencing Platform"/>
            <person name="Cuomo C."/>
            <person name="Litvintseva A."/>
            <person name="Chen Y."/>
            <person name="Heitman J."/>
            <person name="Sun S."/>
            <person name="Springer D."/>
            <person name="Dromer F."/>
            <person name="Young S.K."/>
            <person name="Zeng Q."/>
            <person name="Gargeya S."/>
            <person name="Fitzgerald M."/>
            <person name="Abouelleil A."/>
            <person name="Alvarado L."/>
            <person name="Berlin A.M."/>
            <person name="Chapman S.B."/>
            <person name="Dewar J."/>
            <person name="Goldberg J."/>
            <person name="Griggs A."/>
            <person name="Gujja S."/>
            <person name="Hansen M."/>
            <person name="Howarth C."/>
            <person name="Imamovic A."/>
            <person name="Larimer J."/>
            <person name="McCowan C."/>
            <person name="Murphy C."/>
            <person name="Pearson M."/>
            <person name="Priest M."/>
            <person name="Roberts A."/>
            <person name="Saif S."/>
            <person name="Shea T."/>
            <person name="Sykes S."/>
            <person name="Wortman J."/>
            <person name="Nusbaum C."/>
            <person name="Birren B."/>
        </authorList>
    </citation>
    <scope>NUCLEOTIDE SEQUENCE [LARGE SCALE GENOMIC DNA]</scope>
    <source>
        <strain evidence="1 2">BCC8398</strain>
    </source>
</reference>
<name>A0A1B9GYS4_9TREE</name>
<organism evidence="1 2">
    <name type="scientific">Kwoniella heveanensis BCC8398</name>
    <dbReference type="NCBI Taxonomy" id="1296120"/>
    <lineage>
        <taxon>Eukaryota</taxon>
        <taxon>Fungi</taxon>
        <taxon>Dikarya</taxon>
        <taxon>Basidiomycota</taxon>
        <taxon>Agaricomycotina</taxon>
        <taxon>Tremellomycetes</taxon>
        <taxon>Tremellales</taxon>
        <taxon>Cryptococcaceae</taxon>
        <taxon>Kwoniella</taxon>
    </lineage>
</organism>
<dbReference type="EMBL" id="KI669496">
    <property type="protein sequence ID" value="OCF36162.1"/>
    <property type="molecule type" value="Genomic_DNA"/>
</dbReference>
<evidence type="ECO:0000313" key="2">
    <source>
        <dbReference type="Proteomes" id="UP000092666"/>
    </source>
</evidence>
<protein>
    <submittedName>
        <fullName evidence="1">Uncharacterized protein</fullName>
    </submittedName>
</protein>
<dbReference type="Proteomes" id="UP000092666">
    <property type="component" value="Unassembled WGS sequence"/>
</dbReference>
<proteinExistence type="predicted"/>
<evidence type="ECO:0000313" key="1">
    <source>
        <dbReference type="EMBL" id="OCF36162.1"/>
    </source>
</evidence>
<gene>
    <name evidence="1" type="ORF">I316_02034</name>
</gene>
<keyword evidence="2" id="KW-1185">Reference proteome</keyword>
<dbReference type="AlphaFoldDB" id="A0A1B9GYS4"/>
<accession>A0A1B9GYS4</accession>
<reference evidence="2" key="2">
    <citation type="submission" date="2013-12" db="EMBL/GenBank/DDBJ databases">
        <title>Evolution of pathogenesis and genome organization in the Tremellales.</title>
        <authorList>
            <person name="Cuomo C."/>
            <person name="Litvintseva A."/>
            <person name="Heitman J."/>
            <person name="Chen Y."/>
            <person name="Sun S."/>
            <person name="Springer D."/>
            <person name="Dromer F."/>
            <person name="Young S."/>
            <person name="Zeng Q."/>
            <person name="Chapman S."/>
            <person name="Gujja S."/>
            <person name="Saif S."/>
            <person name="Birren B."/>
        </authorList>
    </citation>
    <scope>NUCLEOTIDE SEQUENCE [LARGE SCALE GENOMIC DNA]</scope>
    <source>
        <strain evidence="2">BCC8398</strain>
    </source>
</reference>
<dbReference type="OrthoDB" id="2569176at2759"/>
<sequence>MTAKEAYELLDLCDKFECRLEFKKRLTEKLGTVDPGYPWNLLIYASRKDDRALGLIALRAMDRQIFAKGIVNPLGIVDSFWSLFCRLSGEWRIKMMRCAFEDTCSATVKRLNPYEWRSNRGHKYTDYREDLSEELVVPFRRDWDSVCAEFAKDDW</sequence>